<comment type="caution">
    <text evidence="1">The sequence shown here is derived from an EMBL/GenBank/DDBJ whole genome shotgun (WGS) entry which is preliminary data.</text>
</comment>
<organism evidence="1 2">
    <name type="scientific">Prymnesium parvum</name>
    <name type="common">Toxic golden alga</name>
    <dbReference type="NCBI Taxonomy" id="97485"/>
    <lineage>
        <taxon>Eukaryota</taxon>
        <taxon>Haptista</taxon>
        <taxon>Haptophyta</taxon>
        <taxon>Prymnesiophyceae</taxon>
        <taxon>Prymnesiales</taxon>
        <taxon>Prymnesiaceae</taxon>
        <taxon>Prymnesium</taxon>
    </lineage>
</organism>
<name>A0AB34KBE4_PRYPA</name>
<evidence type="ECO:0000313" key="1">
    <source>
        <dbReference type="EMBL" id="KAL1530537.1"/>
    </source>
</evidence>
<dbReference type="EMBL" id="JBGBPQ010000001">
    <property type="protein sequence ID" value="KAL1530537.1"/>
    <property type="molecule type" value="Genomic_DNA"/>
</dbReference>
<gene>
    <name evidence="1" type="ORF">AB1Y20_001438</name>
</gene>
<reference evidence="1 2" key="1">
    <citation type="journal article" date="2024" name="Science">
        <title>Giant polyketide synthase enzymes in the biosynthesis of giant marine polyether toxins.</title>
        <authorList>
            <person name="Fallon T.R."/>
            <person name="Shende V.V."/>
            <person name="Wierzbicki I.H."/>
            <person name="Pendleton A.L."/>
            <person name="Watervoot N.F."/>
            <person name="Auber R.P."/>
            <person name="Gonzalez D.J."/>
            <person name="Wisecaver J.H."/>
            <person name="Moore B.S."/>
        </authorList>
    </citation>
    <scope>NUCLEOTIDE SEQUENCE [LARGE SCALE GENOMIC DNA]</scope>
    <source>
        <strain evidence="1 2">12B1</strain>
    </source>
</reference>
<dbReference type="AlphaFoldDB" id="A0AB34KBE4"/>
<evidence type="ECO:0000313" key="2">
    <source>
        <dbReference type="Proteomes" id="UP001515480"/>
    </source>
</evidence>
<dbReference type="Proteomes" id="UP001515480">
    <property type="component" value="Unassembled WGS sequence"/>
</dbReference>
<sequence length="231" mass="25235">MAMVVTAWAGVAREVDMLAVETALVMAVDVVTMELEAVNALVHETSTVDGTVTRENDAQEQSGSAGVTVRALGFATAREWKSLMVLQEGQQAPSAVRNAAWEHAHLLENKAIPVHACSLLGAAAAIRKLSHNSSEIISKASMGRGGANKIFSGMSARLSPPIEKWAKYKEDKHLYFKITPKVAFDAVLWGMVVPFFTFKLVSLDQLRHDELNGRPDAKYLYLSPFITPKQE</sequence>
<proteinExistence type="predicted"/>
<accession>A0AB34KBE4</accession>
<protein>
    <submittedName>
        <fullName evidence="1">Uncharacterized protein</fullName>
    </submittedName>
</protein>
<keyword evidence="2" id="KW-1185">Reference proteome</keyword>